<dbReference type="AlphaFoldDB" id="A0A517NKZ9"/>
<gene>
    <name evidence="2" type="ORF">K227x_62430</name>
</gene>
<feature type="region of interest" description="Disordered" evidence="1">
    <location>
        <begin position="45"/>
        <end position="66"/>
    </location>
</feature>
<keyword evidence="3" id="KW-1185">Reference proteome</keyword>
<dbReference type="EMBL" id="CP036525">
    <property type="protein sequence ID" value="QDT07815.1"/>
    <property type="molecule type" value="Genomic_DNA"/>
</dbReference>
<protein>
    <submittedName>
        <fullName evidence="2">Uncharacterized protein</fullName>
    </submittedName>
</protein>
<accession>A0A517NKZ9</accession>
<proteinExistence type="predicted"/>
<evidence type="ECO:0000313" key="2">
    <source>
        <dbReference type="EMBL" id="QDT07815.1"/>
    </source>
</evidence>
<evidence type="ECO:0000313" key="3">
    <source>
        <dbReference type="Proteomes" id="UP000318538"/>
    </source>
</evidence>
<sequence>MATISRRDMRMREIADVLACICSMMHAADDGDRDEVARSHDELHGHGIEVRFLMPPSPTKRSRRRS</sequence>
<evidence type="ECO:0000256" key="1">
    <source>
        <dbReference type="SAM" id="MobiDB-lite"/>
    </source>
</evidence>
<organism evidence="2 3">
    <name type="scientific">Rubripirellula lacrimiformis</name>
    <dbReference type="NCBI Taxonomy" id="1930273"/>
    <lineage>
        <taxon>Bacteria</taxon>
        <taxon>Pseudomonadati</taxon>
        <taxon>Planctomycetota</taxon>
        <taxon>Planctomycetia</taxon>
        <taxon>Pirellulales</taxon>
        <taxon>Pirellulaceae</taxon>
        <taxon>Rubripirellula</taxon>
    </lineage>
</organism>
<name>A0A517NKZ9_9BACT</name>
<dbReference type="KEGG" id="rlc:K227x_62430"/>
<reference evidence="2 3" key="1">
    <citation type="submission" date="2019-02" db="EMBL/GenBank/DDBJ databases">
        <title>Deep-cultivation of Planctomycetes and their phenomic and genomic characterization uncovers novel biology.</title>
        <authorList>
            <person name="Wiegand S."/>
            <person name="Jogler M."/>
            <person name="Boedeker C."/>
            <person name="Pinto D."/>
            <person name="Vollmers J."/>
            <person name="Rivas-Marin E."/>
            <person name="Kohn T."/>
            <person name="Peeters S.H."/>
            <person name="Heuer A."/>
            <person name="Rast P."/>
            <person name="Oberbeckmann S."/>
            <person name="Bunk B."/>
            <person name="Jeske O."/>
            <person name="Meyerdierks A."/>
            <person name="Storesund J.E."/>
            <person name="Kallscheuer N."/>
            <person name="Luecker S."/>
            <person name="Lage O.M."/>
            <person name="Pohl T."/>
            <person name="Merkel B.J."/>
            <person name="Hornburger P."/>
            <person name="Mueller R.-W."/>
            <person name="Bruemmer F."/>
            <person name="Labrenz M."/>
            <person name="Spormann A.M."/>
            <person name="Op den Camp H."/>
            <person name="Overmann J."/>
            <person name="Amann R."/>
            <person name="Jetten M.S.M."/>
            <person name="Mascher T."/>
            <person name="Medema M.H."/>
            <person name="Devos D.P."/>
            <person name="Kaster A.-K."/>
            <person name="Ovreas L."/>
            <person name="Rohde M."/>
            <person name="Galperin M.Y."/>
            <person name="Jogler C."/>
        </authorList>
    </citation>
    <scope>NUCLEOTIDE SEQUENCE [LARGE SCALE GENOMIC DNA]</scope>
    <source>
        <strain evidence="2 3">K22_7</strain>
    </source>
</reference>
<dbReference type="Proteomes" id="UP000318538">
    <property type="component" value="Chromosome"/>
</dbReference>